<evidence type="ECO:0000313" key="2">
    <source>
        <dbReference type="EMBL" id="CAL4138627.1"/>
    </source>
</evidence>
<protein>
    <recommendedName>
        <fullName evidence="4">Neuroparsin</fullName>
    </recommendedName>
</protein>
<evidence type="ECO:0008006" key="4">
    <source>
        <dbReference type="Google" id="ProtNLM"/>
    </source>
</evidence>
<dbReference type="Proteomes" id="UP001497623">
    <property type="component" value="Unassembled WGS sequence"/>
</dbReference>
<feature type="chain" id="PRO_5043729968" description="Neuroparsin" evidence="1">
    <location>
        <begin position="28"/>
        <end position="104"/>
    </location>
</feature>
<dbReference type="EMBL" id="CAXKWB010030854">
    <property type="protein sequence ID" value="CAL4138627.1"/>
    <property type="molecule type" value="Genomic_DNA"/>
</dbReference>
<evidence type="ECO:0000313" key="3">
    <source>
        <dbReference type="Proteomes" id="UP001497623"/>
    </source>
</evidence>
<comment type="caution">
    <text evidence="2">The sequence shown here is derived from an EMBL/GenBank/DDBJ whole genome shotgun (WGS) entry which is preliminary data.</text>
</comment>
<dbReference type="AlphaFoldDB" id="A0AAV2RT62"/>
<name>A0AAV2RT62_MEGNR</name>
<reference evidence="2 3" key="1">
    <citation type="submission" date="2024-05" db="EMBL/GenBank/DDBJ databases">
        <authorList>
            <person name="Wallberg A."/>
        </authorList>
    </citation>
    <scope>NUCLEOTIDE SEQUENCE [LARGE SCALE GENOMIC DNA]</scope>
</reference>
<keyword evidence="3" id="KW-1185">Reference proteome</keyword>
<keyword evidence="1" id="KW-0732">Signal</keyword>
<feature type="non-terminal residue" evidence="2">
    <location>
        <position position="1"/>
    </location>
</feature>
<evidence type="ECO:0000256" key="1">
    <source>
        <dbReference type="SAM" id="SignalP"/>
    </source>
</evidence>
<proteinExistence type="predicted"/>
<organism evidence="2 3">
    <name type="scientific">Meganyctiphanes norvegica</name>
    <name type="common">Northern krill</name>
    <name type="synonym">Thysanopoda norvegica</name>
    <dbReference type="NCBI Taxonomy" id="48144"/>
    <lineage>
        <taxon>Eukaryota</taxon>
        <taxon>Metazoa</taxon>
        <taxon>Ecdysozoa</taxon>
        <taxon>Arthropoda</taxon>
        <taxon>Crustacea</taxon>
        <taxon>Multicrustacea</taxon>
        <taxon>Malacostraca</taxon>
        <taxon>Eumalacostraca</taxon>
        <taxon>Eucarida</taxon>
        <taxon>Euphausiacea</taxon>
        <taxon>Euphausiidae</taxon>
        <taxon>Meganyctiphanes</taxon>
    </lineage>
</organism>
<gene>
    <name evidence="2" type="ORF">MNOR_LOCUS28238</name>
</gene>
<feature type="signal peptide" evidence="1">
    <location>
        <begin position="1"/>
        <end position="27"/>
    </location>
</feature>
<accession>A0AAV2RT62</accession>
<sequence>PVYTADMTRFALTLLVAVAVVGVVTEALPSWPPGGPPPPTPSCQRWCPRPGQLGQYDCCEDGQSCPVVGPFGCAPADGGTCRSSCHFGEYEVPFGACGHCKCCK</sequence>